<dbReference type="Gene3D" id="1.20.90.10">
    <property type="entry name" value="Phospholipase A2 domain"/>
    <property type="match status" value="1"/>
</dbReference>
<sequence length="136" mass="14473">MSRGAGGIEREYRALRQIRTHRAAGLAFAGAFALLGIAPAASQSLPEIDPERGTILIHGNYCGPGNRAPRPPIDALDLACLHHDSCSPPRGQIPTCSCNRRLHTEANLVADDPAEPESVRETAGFIADTALLLPCR</sequence>
<reference evidence="1" key="2">
    <citation type="submission" date="2021-08" db="EMBL/GenBank/DDBJ databases">
        <authorList>
            <person name="Tani A."/>
            <person name="Ola A."/>
            <person name="Ogura Y."/>
            <person name="Katsura K."/>
            <person name="Hayashi T."/>
        </authorList>
    </citation>
    <scope>NUCLEOTIDE SEQUENCE</scope>
    <source>
        <strain evidence="1">DSM 19015</strain>
    </source>
</reference>
<dbReference type="InterPro" id="IPR036444">
    <property type="entry name" value="PLipase_A2_dom_sf"/>
</dbReference>
<name>A0ABQ4RU12_9HYPH</name>
<reference evidence="1" key="1">
    <citation type="journal article" date="2021" name="Front. Microbiol.">
        <title>Comprehensive Comparative Genomics and Phenotyping of Methylobacterium Species.</title>
        <authorList>
            <person name="Alessa O."/>
            <person name="Ogura Y."/>
            <person name="Fujitani Y."/>
            <person name="Takami H."/>
            <person name="Hayashi T."/>
            <person name="Sahin N."/>
            <person name="Tani A."/>
        </authorList>
    </citation>
    <scope>NUCLEOTIDE SEQUENCE</scope>
    <source>
        <strain evidence="1">DSM 19015</strain>
    </source>
</reference>
<dbReference type="SUPFAM" id="SSF48619">
    <property type="entry name" value="Phospholipase A2, PLA2"/>
    <property type="match status" value="1"/>
</dbReference>
<accession>A0ABQ4RU12</accession>
<dbReference type="EMBL" id="BPQP01000006">
    <property type="protein sequence ID" value="GJD93209.1"/>
    <property type="molecule type" value="Genomic_DNA"/>
</dbReference>
<gene>
    <name evidence="1" type="ORF">OCOJLMKI_0400</name>
</gene>
<evidence type="ECO:0008006" key="3">
    <source>
        <dbReference type="Google" id="ProtNLM"/>
    </source>
</evidence>
<organism evidence="1 2">
    <name type="scientific">Methylobacterium iners</name>
    <dbReference type="NCBI Taxonomy" id="418707"/>
    <lineage>
        <taxon>Bacteria</taxon>
        <taxon>Pseudomonadati</taxon>
        <taxon>Pseudomonadota</taxon>
        <taxon>Alphaproteobacteria</taxon>
        <taxon>Hyphomicrobiales</taxon>
        <taxon>Methylobacteriaceae</taxon>
        <taxon>Methylobacterium</taxon>
    </lineage>
</organism>
<protein>
    <recommendedName>
        <fullName evidence="3">Phospholipase A2 domain-containing protein</fullName>
    </recommendedName>
</protein>
<keyword evidence="2" id="KW-1185">Reference proteome</keyword>
<dbReference type="Proteomes" id="UP001055125">
    <property type="component" value="Unassembled WGS sequence"/>
</dbReference>
<proteinExistence type="predicted"/>
<evidence type="ECO:0000313" key="1">
    <source>
        <dbReference type="EMBL" id="GJD93209.1"/>
    </source>
</evidence>
<evidence type="ECO:0000313" key="2">
    <source>
        <dbReference type="Proteomes" id="UP001055125"/>
    </source>
</evidence>
<comment type="caution">
    <text evidence="1">The sequence shown here is derived from an EMBL/GenBank/DDBJ whole genome shotgun (WGS) entry which is preliminary data.</text>
</comment>